<evidence type="ECO:0000256" key="1">
    <source>
        <dbReference type="SAM" id="MobiDB-lite"/>
    </source>
</evidence>
<organism evidence="2 3">
    <name type="scientific">Punica granatum</name>
    <name type="common">Pomegranate</name>
    <dbReference type="NCBI Taxonomy" id="22663"/>
    <lineage>
        <taxon>Eukaryota</taxon>
        <taxon>Viridiplantae</taxon>
        <taxon>Streptophyta</taxon>
        <taxon>Embryophyta</taxon>
        <taxon>Tracheophyta</taxon>
        <taxon>Spermatophyta</taxon>
        <taxon>Magnoliopsida</taxon>
        <taxon>eudicotyledons</taxon>
        <taxon>Gunneridae</taxon>
        <taxon>Pentapetalae</taxon>
        <taxon>rosids</taxon>
        <taxon>malvids</taxon>
        <taxon>Myrtales</taxon>
        <taxon>Lythraceae</taxon>
        <taxon>Punica</taxon>
    </lineage>
</organism>
<reference evidence="2 3" key="1">
    <citation type="submission" date="2017-11" db="EMBL/GenBank/DDBJ databases">
        <title>De-novo sequencing of pomegranate (Punica granatum L.) genome.</title>
        <authorList>
            <person name="Akparov Z."/>
            <person name="Amiraslanov A."/>
            <person name="Hajiyeva S."/>
            <person name="Abbasov M."/>
            <person name="Kaur K."/>
            <person name="Hamwieh A."/>
            <person name="Solovyev V."/>
            <person name="Salamov A."/>
            <person name="Braich B."/>
            <person name="Kosarev P."/>
            <person name="Mahmoud A."/>
            <person name="Hajiyev E."/>
            <person name="Babayeva S."/>
            <person name="Izzatullayeva V."/>
            <person name="Mammadov A."/>
            <person name="Mammadov A."/>
            <person name="Sharifova S."/>
            <person name="Ojaghi J."/>
            <person name="Eynullazada K."/>
            <person name="Bayramov B."/>
            <person name="Abdulazimova A."/>
            <person name="Shahmuradov I."/>
        </authorList>
    </citation>
    <scope>NUCLEOTIDE SEQUENCE [LARGE SCALE GENOMIC DNA]</scope>
    <source>
        <strain evidence="3">cv. AG2017</strain>
        <tissue evidence="2">Leaf</tissue>
    </source>
</reference>
<dbReference type="Proteomes" id="UP000233551">
    <property type="component" value="Unassembled WGS sequence"/>
</dbReference>
<gene>
    <name evidence="2" type="ORF">CRG98_011119</name>
</gene>
<keyword evidence="3" id="KW-1185">Reference proteome</keyword>
<evidence type="ECO:0000313" key="3">
    <source>
        <dbReference type="Proteomes" id="UP000233551"/>
    </source>
</evidence>
<evidence type="ECO:0000313" key="2">
    <source>
        <dbReference type="EMBL" id="PKI68481.1"/>
    </source>
</evidence>
<sequence length="193" mass="21317">MSDVQVIADVAGPFKVAATHHGHLPFSLELNTISSHTSYLLISIQLLPSPLWLWWLRVVQSEFGSWLAKGLTSSSQNSVCGRLKDLRVPLNTCLGRIRCARGPTPPKIHRSRVQRLFALSACNPSAESGLALTYYFTPSSVYVEDDLDRVGKAWSDMTRELDRSHGYQDSQMTLLLSDGSIGPDPRLSEPALP</sequence>
<feature type="region of interest" description="Disordered" evidence="1">
    <location>
        <begin position="174"/>
        <end position="193"/>
    </location>
</feature>
<comment type="caution">
    <text evidence="2">The sequence shown here is derived from an EMBL/GenBank/DDBJ whole genome shotgun (WGS) entry which is preliminary data.</text>
</comment>
<proteinExistence type="predicted"/>
<dbReference type="AlphaFoldDB" id="A0A2I0KJ24"/>
<accession>A0A2I0KJ24</accession>
<dbReference type="EMBL" id="PGOL01000553">
    <property type="protein sequence ID" value="PKI68481.1"/>
    <property type="molecule type" value="Genomic_DNA"/>
</dbReference>
<name>A0A2I0KJ24_PUNGR</name>
<protein>
    <submittedName>
        <fullName evidence="2">Uncharacterized protein</fullName>
    </submittedName>
</protein>